<evidence type="ECO:0000256" key="1">
    <source>
        <dbReference type="ARBA" id="ARBA00004141"/>
    </source>
</evidence>
<reference evidence="6 7" key="2">
    <citation type="journal article" date="2021" name="Syst. Appl. Microbiol.">
        <title>Phylogenetic classification of ten novel species belonging to the genus Bifidobacterium comprising B. phasiani sp. nov., B. pongonis sp. nov., B. saguinibicoloris sp. nov., B. colobi sp. nov., B. simiiventris sp. nov., B. santillanense sp. nov., B. miconis sp. nov., B. amazonense sp. nov., B. pluvialisilvae sp. nov., and B. miconisargentati sp. nov.</title>
        <authorList>
            <person name="Lugli G.A."/>
            <person name="Calvete-Torre I."/>
            <person name="Alessandri G."/>
            <person name="Milani C."/>
            <person name="Turroni F."/>
            <person name="Laiolo P."/>
            <person name="Ossiprandi M.C."/>
            <person name="Margolles A."/>
            <person name="Ruiz L."/>
            <person name="Ventura M."/>
        </authorList>
    </citation>
    <scope>NUCLEOTIDE SEQUENCE [LARGE SCALE GENOMIC DNA]</scope>
    <source>
        <strain evidence="6 7">MA1</strain>
    </source>
</reference>
<reference evidence="6 7" key="1">
    <citation type="journal article" date="2021" name="Environ. Microbiol.">
        <title>Genetic insights into the dark matter of the mammalian gut microbiota through targeted genome reconstruction.</title>
        <authorList>
            <person name="Lugli G.A."/>
            <person name="Alessandri G."/>
            <person name="Milani C."/>
            <person name="Viappiani A."/>
            <person name="Fontana F."/>
            <person name="Tarracchini C."/>
            <person name="Mancabelli L."/>
            <person name="Argentini C."/>
            <person name="Ruiz L."/>
            <person name="Margolles A."/>
            <person name="van Sinderen D."/>
            <person name="Turroni F."/>
            <person name="Ventura M."/>
        </authorList>
    </citation>
    <scope>NUCLEOTIDE SEQUENCE [LARGE SCALE GENOMIC DNA]</scope>
    <source>
        <strain evidence="6 7">MA1</strain>
    </source>
</reference>
<comment type="subcellular location">
    <subcellularLocation>
        <location evidence="1">Membrane</location>
        <topology evidence="1">Multi-pass membrane protein</topology>
    </subcellularLocation>
</comment>
<evidence type="ECO:0000256" key="4">
    <source>
        <dbReference type="ARBA" id="ARBA00023136"/>
    </source>
</evidence>
<sequence>MKQRKRPVTERVAHSLVRREGTLPAKGAHWYLQWRALENNDRVVMAAVVSATIGMLTAVVKFAIGVWAMSLLFIATGVYYAILCAARSAVIRTHVRTRVITDANERRERELRVYRRTGMFLFVVGLAYAMSCVAMLSVGRQPRTNMIVAITVATITSVKIGGAIRGMVVAHRTKDPIDSSVKYLSFADALFSLVTTQNVLLLAEHSPNATVSSALFGIALGVVVMALGIWMTVRRPRFA</sequence>
<dbReference type="RefSeq" id="WP_241514582.1">
    <property type="nucleotide sequence ID" value="NZ_JAFEJT020000056.1"/>
</dbReference>
<feature type="transmembrane region" description="Helical" evidence="5">
    <location>
        <begin position="70"/>
        <end position="90"/>
    </location>
</feature>
<keyword evidence="7" id="KW-1185">Reference proteome</keyword>
<accession>A0ABS9VXH6</accession>
<name>A0ABS9VXH6_9BIFI</name>
<feature type="transmembrane region" description="Helical" evidence="5">
    <location>
        <begin position="43"/>
        <end position="64"/>
    </location>
</feature>
<feature type="transmembrane region" description="Helical" evidence="5">
    <location>
        <begin position="183"/>
        <end position="203"/>
    </location>
</feature>
<evidence type="ECO:0000256" key="2">
    <source>
        <dbReference type="ARBA" id="ARBA00022692"/>
    </source>
</evidence>
<keyword evidence="4 5" id="KW-0472">Membrane</keyword>
<evidence type="ECO:0000313" key="7">
    <source>
        <dbReference type="Proteomes" id="UP000710815"/>
    </source>
</evidence>
<dbReference type="SUPFAM" id="SSF161111">
    <property type="entry name" value="Cation efflux protein transmembrane domain-like"/>
    <property type="match status" value="1"/>
</dbReference>
<dbReference type="InterPro" id="IPR027469">
    <property type="entry name" value="Cation_efflux_TMD_sf"/>
</dbReference>
<organism evidence="6 7">
    <name type="scientific">Bifidobacterium amazonense</name>
    <dbReference type="NCBI Taxonomy" id="2809027"/>
    <lineage>
        <taxon>Bacteria</taxon>
        <taxon>Bacillati</taxon>
        <taxon>Actinomycetota</taxon>
        <taxon>Actinomycetes</taxon>
        <taxon>Bifidobacteriales</taxon>
        <taxon>Bifidobacteriaceae</taxon>
        <taxon>Bifidobacterium</taxon>
    </lineage>
</organism>
<evidence type="ECO:0000313" key="6">
    <source>
        <dbReference type="EMBL" id="MCH9276797.1"/>
    </source>
</evidence>
<keyword evidence="2 5" id="KW-0812">Transmembrane</keyword>
<feature type="transmembrane region" description="Helical" evidence="5">
    <location>
        <begin position="144"/>
        <end position="162"/>
    </location>
</feature>
<dbReference type="EMBL" id="JAFEJT020000056">
    <property type="protein sequence ID" value="MCH9276797.1"/>
    <property type="molecule type" value="Genomic_DNA"/>
</dbReference>
<dbReference type="Proteomes" id="UP000710815">
    <property type="component" value="Unassembled WGS sequence"/>
</dbReference>
<feature type="transmembrane region" description="Helical" evidence="5">
    <location>
        <begin position="209"/>
        <end position="233"/>
    </location>
</feature>
<proteinExistence type="predicted"/>
<evidence type="ECO:0000256" key="3">
    <source>
        <dbReference type="ARBA" id="ARBA00022989"/>
    </source>
</evidence>
<protein>
    <submittedName>
        <fullName evidence="6">Uncharacterized protein</fullName>
    </submittedName>
</protein>
<evidence type="ECO:0000256" key="5">
    <source>
        <dbReference type="SAM" id="Phobius"/>
    </source>
</evidence>
<feature type="transmembrane region" description="Helical" evidence="5">
    <location>
        <begin position="119"/>
        <end position="138"/>
    </location>
</feature>
<gene>
    <name evidence="6" type="ORF">JS533_011015</name>
</gene>
<keyword evidence="3 5" id="KW-1133">Transmembrane helix</keyword>
<comment type="caution">
    <text evidence="6">The sequence shown here is derived from an EMBL/GenBank/DDBJ whole genome shotgun (WGS) entry which is preliminary data.</text>
</comment>